<evidence type="ECO:0000313" key="2">
    <source>
        <dbReference type="EMBL" id="KAG0253346.1"/>
    </source>
</evidence>
<feature type="region of interest" description="Disordered" evidence="1">
    <location>
        <begin position="201"/>
        <end position="221"/>
    </location>
</feature>
<reference evidence="2" key="1">
    <citation type="journal article" date="2020" name="Fungal Divers.">
        <title>Resolving the Mortierellaceae phylogeny through synthesis of multi-gene phylogenetics and phylogenomics.</title>
        <authorList>
            <person name="Vandepol N."/>
            <person name="Liber J."/>
            <person name="Desiro A."/>
            <person name="Na H."/>
            <person name="Kennedy M."/>
            <person name="Barry K."/>
            <person name="Grigoriev I.V."/>
            <person name="Miller A.N."/>
            <person name="O'Donnell K."/>
            <person name="Stajich J.E."/>
            <person name="Bonito G."/>
        </authorList>
    </citation>
    <scope>NUCLEOTIDE SEQUENCE</scope>
    <source>
        <strain evidence="2">BC1065</strain>
    </source>
</reference>
<evidence type="ECO:0000313" key="3">
    <source>
        <dbReference type="Proteomes" id="UP000807716"/>
    </source>
</evidence>
<dbReference type="Proteomes" id="UP000807716">
    <property type="component" value="Unassembled WGS sequence"/>
</dbReference>
<dbReference type="AlphaFoldDB" id="A0A9P6PW65"/>
<evidence type="ECO:0008006" key="4">
    <source>
        <dbReference type="Google" id="ProtNLM"/>
    </source>
</evidence>
<dbReference type="CDD" id="cd09917">
    <property type="entry name" value="F-box_SF"/>
    <property type="match status" value="1"/>
</dbReference>
<dbReference type="EMBL" id="JAAAJB010000589">
    <property type="protein sequence ID" value="KAG0253346.1"/>
    <property type="molecule type" value="Genomic_DNA"/>
</dbReference>
<organism evidence="2 3">
    <name type="scientific">Actinomortierella ambigua</name>
    <dbReference type="NCBI Taxonomy" id="1343610"/>
    <lineage>
        <taxon>Eukaryota</taxon>
        <taxon>Fungi</taxon>
        <taxon>Fungi incertae sedis</taxon>
        <taxon>Mucoromycota</taxon>
        <taxon>Mortierellomycotina</taxon>
        <taxon>Mortierellomycetes</taxon>
        <taxon>Mortierellales</taxon>
        <taxon>Mortierellaceae</taxon>
        <taxon>Actinomortierella</taxon>
    </lineage>
</organism>
<gene>
    <name evidence="2" type="ORF">DFQ27_007452</name>
</gene>
<sequence>MLHQTPLAIPELRLLVASFLDYDDVKTCAMVCRAWHRDLQPIVWRHLTVNMSKHHKTCTLMKTARMDSIRKNARWIRDFRHMVALGSIVIPELYDILFDHCRSLLAFEARILYDDEWHVLKKLIKLNTGLRQVDLLFTASPWLLVADLQLPSILHAHPQLRTFRTNYSMTVSMLLCILHACPSLEDVRAHIEHSPPWLLDPDASDGDGKEIKSGNHEASYNPTTMTMTRLRRLELGGACDDPDLSVLLERSPMLQHLHLASLPVHVLVGVYRALRAHGPTYLTSLVTDIKKGLPSPLGALVQALPSHQLCDVKASSLEAQEIRMLVGLHHASLENVRLHIGPGAQEAIVDLLSQCSRLKTLVVTTTGFAIDARSLVGRGPWACSELELLQLPIGSPRPCRNKVVVRSVSIEEGDDEEHEHVSRSSPSPVPPALLPSCCGHQEERDQARVAFMKSLGCLTKLHGLDLELGHGYRKTAFSEAWPWTLSWNNGLMHLARLAQMKSLDVGDCQPNVQGNFSEL</sequence>
<dbReference type="SUPFAM" id="SSF81383">
    <property type="entry name" value="F-box domain"/>
    <property type="match status" value="1"/>
</dbReference>
<name>A0A9P6PW65_9FUNG</name>
<dbReference type="InterPro" id="IPR036047">
    <property type="entry name" value="F-box-like_dom_sf"/>
</dbReference>
<dbReference type="OrthoDB" id="2449834at2759"/>
<protein>
    <recommendedName>
        <fullName evidence="4">F-box domain-containing protein</fullName>
    </recommendedName>
</protein>
<evidence type="ECO:0000256" key="1">
    <source>
        <dbReference type="SAM" id="MobiDB-lite"/>
    </source>
</evidence>
<comment type="caution">
    <text evidence="2">The sequence shown here is derived from an EMBL/GenBank/DDBJ whole genome shotgun (WGS) entry which is preliminary data.</text>
</comment>
<keyword evidence="3" id="KW-1185">Reference proteome</keyword>
<feature type="compositionally biased region" description="Basic and acidic residues" evidence="1">
    <location>
        <begin position="206"/>
        <end position="215"/>
    </location>
</feature>
<accession>A0A9P6PW65</accession>
<proteinExistence type="predicted"/>